<evidence type="ECO:0000313" key="2">
    <source>
        <dbReference type="EMBL" id="GFS70494.1"/>
    </source>
</evidence>
<dbReference type="Proteomes" id="UP000887013">
    <property type="component" value="Unassembled WGS sequence"/>
</dbReference>
<dbReference type="OrthoDB" id="8194810at2759"/>
<feature type="non-terminal residue" evidence="2">
    <location>
        <position position="1"/>
    </location>
</feature>
<feature type="region of interest" description="Disordered" evidence="1">
    <location>
        <begin position="1"/>
        <end position="40"/>
    </location>
</feature>
<keyword evidence="3" id="KW-1185">Reference proteome</keyword>
<dbReference type="EMBL" id="BMAW01049406">
    <property type="protein sequence ID" value="GFS70494.1"/>
    <property type="molecule type" value="Genomic_DNA"/>
</dbReference>
<name>A0A8X6MP34_NEPPI</name>
<gene>
    <name evidence="2" type="primary">AVEN_79822_1</name>
    <name evidence="2" type="ORF">NPIL_232401</name>
</gene>
<dbReference type="AlphaFoldDB" id="A0A8X6MP34"/>
<proteinExistence type="predicted"/>
<protein>
    <submittedName>
        <fullName evidence="2">Uncharacterized protein</fullName>
    </submittedName>
</protein>
<sequence length="120" mass="14087">EFQNKNDEEYIGLESDNDSEIIPRRTRHLSSSDSESSREKLDERIWEEIENVSDVKRFSEVSGINTFCLRRLDDNPKALDVLNEVLKEDFWNIIVEETNRYARQIIEGFRGGKEMKGGFL</sequence>
<reference evidence="2" key="1">
    <citation type="submission" date="2020-08" db="EMBL/GenBank/DDBJ databases">
        <title>Multicomponent nature underlies the extraordinary mechanical properties of spider dragline silk.</title>
        <authorList>
            <person name="Kono N."/>
            <person name="Nakamura H."/>
            <person name="Mori M."/>
            <person name="Yoshida Y."/>
            <person name="Ohtoshi R."/>
            <person name="Malay A.D."/>
            <person name="Moran D.A.P."/>
            <person name="Tomita M."/>
            <person name="Numata K."/>
            <person name="Arakawa K."/>
        </authorList>
    </citation>
    <scope>NUCLEOTIDE SEQUENCE</scope>
</reference>
<evidence type="ECO:0000313" key="3">
    <source>
        <dbReference type="Proteomes" id="UP000887013"/>
    </source>
</evidence>
<accession>A0A8X6MP34</accession>
<comment type="caution">
    <text evidence="2">The sequence shown here is derived from an EMBL/GenBank/DDBJ whole genome shotgun (WGS) entry which is preliminary data.</text>
</comment>
<evidence type="ECO:0000256" key="1">
    <source>
        <dbReference type="SAM" id="MobiDB-lite"/>
    </source>
</evidence>
<organism evidence="2 3">
    <name type="scientific">Nephila pilipes</name>
    <name type="common">Giant wood spider</name>
    <name type="synonym">Nephila maculata</name>
    <dbReference type="NCBI Taxonomy" id="299642"/>
    <lineage>
        <taxon>Eukaryota</taxon>
        <taxon>Metazoa</taxon>
        <taxon>Ecdysozoa</taxon>
        <taxon>Arthropoda</taxon>
        <taxon>Chelicerata</taxon>
        <taxon>Arachnida</taxon>
        <taxon>Araneae</taxon>
        <taxon>Araneomorphae</taxon>
        <taxon>Entelegynae</taxon>
        <taxon>Araneoidea</taxon>
        <taxon>Nephilidae</taxon>
        <taxon>Nephila</taxon>
    </lineage>
</organism>
<feature type="compositionally biased region" description="Acidic residues" evidence="1">
    <location>
        <begin position="9"/>
        <end position="19"/>
    </location>
</feature>